<dbReference type="AlphaFoldDB" id="A0A507QTJ6"/>
<gene>
    <name evidence="4" type="ORF">MPDQ_007602</name>
</gene>
<feature type="region of interest" description="Disordered" evidence="2">
    <location>
        <begin position="100"/>
        <end position="196"/>
    </location>
</feature>
<dbReference type="InterPro" id="IPR046341">
    <property type="entry name" value="SET_dom_sf"/>
</dbReference>
<dbReference type="Gene3D" id="2.170.270.10">
    <property type="entry name" value="SET domain"/>
    <property type="match status" value="1"/>
</dbReference>
<dbReference type="GO" id="GO:0006355">
    <property type="term" value="P:regulation of DNA-templated transcription"/>
    <property type="evidence" value="ECO:0007669"/>
    <property type="project" value="TreeGrafter"/>
</dbReference>
<dbReference type="EMBL" id="VIFY01000082">
    <property type="protein sequence ID" value="TQB71390.1"/>
    <property type="molecule type" value="Genomic_DNA"/>
</dbReference>
<keyword evidence="1" id="KW-0156">Chromatin regulator</keyword>
<dbReference type="GO" id="GO:0034967">
    <property type="term" value="C:Set3 complex"/>
    <property type="evidence" value="ECO:0007669"/>
    <property type="project" value="TreeGrafter"/>
</dbReference>
<feature type="compositionally biased region" description="Low complexity" evidence="2">
    <location>
        <begin position="883"/>
        <end position="896"/>
    </location>
</feature>
<feature type="compositionally biased region" description="Polar residues" evidence="2">
    <location>
        <begin position="184"/>
        <end position="194"/>
    </location>
</feature>
<evidence type="ECO:0000313" key="5">
    <source>
        <dbReference type="Proteomes" id="UP000319663"/>
    </source>
</evidence>
<feature type="compositionally biased region" description="Polar residues" evidence="2">
    <location>
        <begin position="508"/>
        <end position="530"/>
    </location>
</feature>
<evidence type="ECO:0000313" key="4">
    <source>
        <dbReference type="EMBL" id="TQB71390.1"/>
    </source>
</evidence>
<feature type="domain" description="SET" evidence="3">
    <location>
        <begin position="268"/>
        <end position="396"/>
    </location>
</feature>
<organism evidence="4 5">
    <name type="scientific">Monascus purpureus</name>
    <name type="common">Red mold</name>
    <name type="synonym">Monascus anka</name>
    <dbReference type="NCBI Taxonomy" id="5098"/>
    <lineage>
        <taxon>Eukaryota</taxon>
        <taxon>Fungi</taxon>
        <taxon>Dikarya</taxon>
        <taxon>Ascomycota</taxon>
        <taxon>Pezizomycotina</taxon>
        <taxon>Eurotiomycetes</taxon>
        <taxon>Eurotiomycetidae</taxon>
        <taxon>Eurotiales</taxon>
        <taxon>Aspergillaceae</taxon>
        <taxon>Monascus</taxon>
    </lineage>
</organism>
<evidence type="ECO:0000259" key="3">
    <source>
        <dbReference type="PROSITE" id="PS50280"/>
    </source>
</evidence>
<keyword evidence="5" id="KW-1185">Reference proteome</keyword>
<dbReference type="InterPro" id="IPR013083">
    <property type="entry name" value="Znf_RING/FYVE/PHD"/>
</dbReference>
<dbReference type="PANTHER" id="PTHR46462:SF3">
    <property type="entry name" value="UPSET, ISOFORM A"/>
    <property type="match status" value="1"/>
</dbReference>
<dbReference type="Pfam" id="PF00856">
    <property type="entry name" value="SET"/>
    <property type="match status" value="1"/>
</dbReference>
<reference evidence="4 5" key="1">
    <citation type="submission" date="2019-06" db="EMBL/GenBank/DDBJ databases">
        <title>Wine fermentation using esterase from Monascus purpureus.</title>
        <authorList>
            <person name="Geng C."/>
            <person name="Zhang Y."/>
        </authorList>
    </citation>
    <scope>NUCLEOTIDE SEQUENCE [LARGE SCALE GENOMIC DNA]</scope>
    <source>
        <strain evidence="4">HQ1</strain>
    </source>
</reference>
<comment type="caution">
    <text evidence="4">The sequence shown here is derived from an EMBL/GenBank/DDBJ whole genome shotgun (WGS) entry which is preliminary data.</text>
</comment>
<protein>
    <recommendedName>
        <fullName evidence="3">SET domain-containing protein</fullName>
    </recommendedName>
</protein>
<dbReference type="Gene3D" id="3.30.40.10">
    <property type="entry name" value="Zinc/RING finger domain, C3HC4 (zinc finger)"/>
    <property type="match status" value="1"/>
</dbReference>
<feature type="compositionally biased region" description="Basic residues" evidence="2">
    <location>
        <begin position="116"/>
        <end position="130"/>
    </location>
</feature>
<feature type="compositionally biased region" description="Polar residues" evidence="2">
    <location>
        <begin position="161"/>
        <end position="171"/>
    </location>
</feature>
<feature type="region of interest" description="Disordered" evidence="2">
    <location>
        <begin position="562"/>
        <end position="593"/>
    </location>
</feature>
<name>A0A507QTJ6_MONPU</name>
<feature type="compositionally biased region" description="Basic and acidic residues" evidence="2">
    <location>
        <begin position="100"/>
        <end position="115"/>
    </location>
</feature>
<dbReference type="Proteomes" id="UP000319663">
    <property type="component" value="Unassembled WGS sequence"/>
</dbReference>
<dbReference type="STRING" id="5098.A0A507QTJ6"/>
<dbReference type="InterPro" id="IPR011011">
    <property type="entry name" value="Znf_FYVE_PHD"/>
</dbReference>
<feature type="compositionally biased region" description="Polar residues" evidence="2">
    <location>
        <begin position="573"/>
        <end position="593"/>
    </location>
</feature>
<feature type="region of interest" description="Disordered" evidence="2">
    <location>
        <begin position="702"/>
        <end position="941"/>
    </location>
</feature>
<feature type="compositionally biased region" description="Low complexity" evidence="2">
    <location>
        <begin position="614"/>
        <end position="641"/>
    </location>
</feature>
<dbReference type="SUPFAM" id="SSF82199">
    <property type="entry name" value="SET domain"/>
    <property type="match status" value="1"/>
</dbReference>
<sequence length="941" mass="102283">MTDTSSLAVTPSTADPYPVTVPLLSPAISGVVSDSAVPEDEEPYTIKCICAFTDDDGNTVFCEKCETWQHIECYYHGRSVPDVHNCVDCEPRPVDARRATERQIRLREQGDGSDRKAKRSGAKSQRKKARDSHDQTNGFHHRSESSTREQPPPKKAKTSHRASASVSSLPGTISVPDTRKRSTHLQSPVKSSGPSIPLYSSEFLHRYEQDQGHADMDSNLFVSLPLAADLASWVTDANALSRVSHGRPAREIFTWSDAALDRSRWPTLSTELITDPDIDIDGQHPTWKILKTQDAVRKDEIVGEVKGKIGLLRDYCLDPSNRWQELRHPEPYVFFHPQLPIYIDSRQEGTLLRYVRRSCRPNVTMKTYITNEVEYHFCFVAKEDIPANSEITAMWYLDPQLFESANGLVKQESTDSAQDVAAICLSNVLAHFGGCACVSDSPQNCLLSSIDRRRHPKIVDVGSKQVNGKKKKTRSKSTNSPVGFGRTAHGRDGSEGTKNVYDDDQAESRSASGSTQGRSRDLTPTLQNPNDLILGDSELSARDKRKIAAAEKKFQQLEQDQLAMQRKKKRGSHQSAQTTPITGSSTQTSYFGNHGASSKSIYIDTVSGHHKSRSPPSVVSPTSTSAARRASRKTSASSAPSMQVPLGLRRYVDSATQTDLDENDPPFVAPALPRNRPVFASLTQRLLKRCHEDRVKLQDLHLQPKLDSGLPNGKGVHHPASPGALDQKEDDVEMKDAMSPETSQPQSSGSGIGDTVKPASGTFGSKPPLPPPWPSTAAHNARIPGAGANRHTDVRIPLPLSTAPIPSSALSTETVTPTVVQSPPSADASSHPGSQGPGSTMTGPSPVKKKLSLGDYIQKRSLATPTSEKPQFPANAMPPPQKSPSHSQLNNSSPSSANIPRTEVKPGEANSTKQGGSVSLDVPMKDAPEPTHPSHVTSVSS</sequence>
<evidence type="ECO:0000256" key="1">
    <source>
        <dbReference type="ARBA" id="ARBA00022853"/>
    </source>
</evidence>
<dbReference type="InterPro" id="IPR001214">
    <property type="entry name" value="SET_dom"/>
</dbReference>
<feature type="region of interest" description="Disordered" evidence="2">
    <location>
        <begin position="607"/>
        <end position="645"/>
    </location>
</feature>
<dbReference type="SMART" id="SM00317">
    <property type="entry name" value="SET"/>
    <property type="match status" value="1"/>
</dbReference>
<dbReference type="PANTHER" id="PTHR46462">
    <property type="entry name" value="UPSET, ISOFORM A"/>
    <property type="match status" value="1"/>
</dbReference>
<feature type="compositionally biased region" description="Polar residues" evidence="2">
    <location>
        <begin position="740"/>
        <end position="749"/>
    </location>
</feature>
<evidence type="ECO:0000256" key="2">
    <source>
        <dbReference type="SAM" id="MobiDB-lite"/>
    </source>
</evidence>
<proteinExistence type="predicted"/>
<feature type="region of interest" description="Disordered" evidence="2">
    <location>
        <begin position="457"/>
        <end position="538"/>
    </location>
</feature>
<accession>A0A507QTJ6</accession>
<dbReference type="SUPFAM" id="SSF57903">
    <property type="entry name" value="FYVE/PHD zinc finger"/>
    <property type="match status" value="1"/>
</dbReference>
<dbReference type="GO" id="GO:0070210">
    <property type="term" value="C:Rpd3L-Expanded complex"/>
    <property type="evidence" value="ECO:0007669"/>
    <property type="project" value="TreeGrafter"/>
</dbReference>
<dbReference type="PROSITE" id="PS50280">
    <property type="entry name" value="SET"/>
    <property type="match status" value="1"/>
</dbReference>
<dbReference type="GO" id="GO:0006325">
    <property type="term" value="P:chromatin organization"/>
    <property type="evidence" value="ECO:0007669"/>
    <property type="project" value="UniProtKB-KW"/>
</dbReference>
<feature type="compositionally biased region" description="Polar residues" evidence="2">
    <location>
        <begin position="804"/>
        <end position="843"/>
    </location>
</feature>